<dbReference type="InterPro" id="IPR006464">
    <property type="entry name" value="AcTrfase_RimI/Ard1"/>
</dbReference>
<evidence type="ECO:0000313" key="7">
    <source>
        <dbReference type="Proteomes" id="UP000027395"/>
    </source>
</evidence>
<dbReference type="HOGENOM" id="CLU_013985_23_1_3"/>
<proteinExistence type="inferred from homology"/>
<evidence type="ECO:0000313" key="6">
    <source>
        <dbReference type="EMBL" id="KEI66871.1"/>
    </source>
</evidence>
<dbReference type="EMBL" id="CM002803">
    <property type="protein sequence ID" value="KEI66871.1"/>
    <property type="molecule type" value="Genomic_DNA"/>
</dbReference>
<name>A0A073CFJ1_PLAA1</name>
<dbReference type="NCBIfam" id="TIGR01575">
    <property type="entry name" value="rimI"/>
    <property type="match status" value="1"/>
</dbReference>
<dbReference type="PATRIC" id="fig|388467.6.peg.1834"/>
<dbReference type="AlphaFoldDB" id="A0A073CFJ1"/>
<gene>
    <name evidence="6" type="primary">rimI</name>
    <name evidence="6" type="ORF">A19Y_1888</name>
</gene>
<feature type="domain" description="N-acetyltransferase" evidence="5">
    <location>
        <begin position="6"/>
        <end position="177"/>
    </location>
</feature>
<dbReference type="PANTHER" id="PTHR43420">
    <property type="entry name" value="ACETYLTRANSFERASE"/>
    <property type="match status" value="1"/>
</dbReference>
<reference evidence="6 7" key="1">
    <citation type="journal article" date="2014" name="Appl. Environ. Microbiol.">
        <title>Elucidation of insertion elements encoded on plasmids and in vitro construction of shuttle vectors from the toxic cyanobacterium Planktothrix.</title>
        <authorList>
            <person name="Christiansen G."/>
            <person name="Goesmann A."/>
            <person name="Kurmayer R."/>
        </authorList>
    </citation>
    <scope>NUCLEOTIDE SEQUENCE [LARGE SCALE GENOMIC DNA]</scope>
    <source>
        <strain evidence="6 7">NIVA-CYA 126/8</strain>
    </source>
</reference>
<dbReference type="InterPro" id="IPR000182">
    <property type="entry name" value="GNAT_dom"/>
</dbReference>
<dbReference type="PANTHER" id="PTHR43420:SF44">
    <property type="entry name" value="ACETYLTRANSFERASE YPEA"/>
    <property type="match status" value="1"/>
</dbReference>
<dbReference type="EC" id="2.3.1.128" evidence="6"/>
<organism evidence="6 7">
    <name type="scientific">Planktothrix agardhii (strain NIVA-CYA 126/8)</name>
    <dbReference type="NCBI Taxonomy" id="388467"/>
    <lineage>
        <taxon>Bacteria</taxon>
        <taxon>Bacillati</taxon>
        <taxon>Cyanobacteriota</taxon>
        <taxon>Cyanophyceae</taxon>
        <taxon>Oscillatoriophycideae</taxon>
        <taxon>Oscillatoriales</taxon>
        <taxon>Microcoleaceae</taxon>
        <taxon>Planktothrix</taxon>
    </lineage>
</organism>
<dbReference type="SUPFAM" id="SSF55729">
    <property type="entry name" value="Acyl-CoA N-acyltransferases (Nat)"/>
    <property type="match status" value="1"/>
</dbReference>
<evidence type="ECO:0000256" key="4">
    <source>
        <dbReference type="ARBA" id="ARBA00023315"/>
    </source>
</evidence>
<dbReference type="InterPro" id="IPR050680">
    <property type="entry name" value="YpeA/RimI_acetyltransf"/>
</dbReference>
<dbReference type="Gene3D" id="3.40.630.30">
    <property type="match status" value="1"/>
</dbReference>
<dbReference type="CDD" id="cd04301">
    <property type="entry name" value="NAT_SF"/>
    <property type="match status" value="1"/>
</dbReference>
<keyword evidence="2" id="KW-0963">Cytoplasm</keyword>
<dbReference type="RefSeq" id="WP_042153864.1">
    <property type="nucleotide sequence ID" value="NZ_CM002803.1"/>
</dbReference>
<dbReference type="Pfam" id="PF00583">
    <property type="entry name" value="Acetyltransf_1"/>
    <property type="match status" value="1"/>
</dbReference>
<sequence>MGKQYLELKPLTENQLSAVVELDQRCLGGLWTKDGYQREIDSPNSDLIIWKPEQEIGNSEHKKEEFQLPKIELNHGGNSGNELIGIGCLWSILEEAHITILAIDPEYQGKGLGQALLFQLLVSAWKRKLERATLEVKVSNQPAINLYKKFGFKEAGRRKGYYQDTGEDALILWRGDLHHPHFPQILYHWYQEICLKLTTELTNPI</sequence>
<protein>
    <submittedName>
        <fullName evidence="6">RimI</fullName>
        <ecNumber evidence="6">2.3.1.128</ecNumber>
    </submittedName>
</protein>
<keyword evidence="4 6" id="KW-0012">Acyltransferase</keyword>
<dbReference type="eggNOG" id="COG0456">
    <property type="taxonomic scope" value="Bacteria"/>
</dbReference>
<evidence type="ECO:0000256" key="1">
    <source>
        <dbReference type="ARBA" id="ARBA00005395"/>
    </source>
</evidence>
<comment type="similarity">
    <text evidence="1">Belongs to the acetyltransferase family. RimI subfamily.</text>
</comment>
<evidence type="ECO:0000256" key="3">
    <source>
        <dbReference type="ARBA" id="ARBA00022679"/>
    </source>
</evidence>
<dbReference type="STRING" id="388467.A19Y_1888"/>
<keyword evidence="3 6" id="KW-0808">Transferase</keyword>
<dbReference type="GO" id="GO:0008080">
    <property type="term" value="F:N-acetyltransferase activity"/>
    <property type="evidence" value="ECO:0007669"/>
    <property type="project" value="InterPro"/>
</dbReference>
<dbReference type="PROSITE" id="PS51186">
    <property type="entry name" value="GNAT"/>
    <property type="match status" value="1"/>
</dbReference>
<dbReference type="Proteomes" id="UP000027395">
    <property type="component" value="Chromosome"/>
</dbReference>
<accession>A0A073CFJ1</accession>
<evidence type="ECO:0000256" key="2">
    <source>
        <dbReference type="ARBA" id="ARBA00022490"/>
    </source>
</evidence>
<evidence type="ECO:0000259" key="5">
    <source>
        <dbReference type="PROSITE" id="PS51186"/>
    </source>
</evidence>
<keyword evidence="7" id="KW-1185">Reference proteome</keyword>
<dbReference type="InterPro" id="IPR016181">
    <property type="entry name" value="Acyl_CoA_acyltransferase"/>
</dbReference>